<evidence type="ECO:0000256" key="1">
    <source>
        <dbReference type="SAM" id="Phobius"/>
    </source>
</evidence>
<feature type="transmembrane region" description="Helical" evidence="1">
    <location>
        <begin position="12"/>
        <end position="31"/>
    </location>
</feature>
<proteinExistence type="predicted"/>
<dbReference type="AlphaFoldDB" id="A0A914REV5"/>
<keyword evidence="1" id="KW-0812">Transmembrane</keyword>
<organism evidence="2 3">
    <name type="scientific">Parascaris equorum</name>
    <name type="common">Equine roundworm</name>
    <dbReference type="NCBI Taxonomy" id="6256"/>
    <lineage>
        <taxon>Eukaryota</taxon>
        <taxon>Metazoa</taxon>
        <taxon>Ecdysozoa</taxon>
        <taxon>Nematoda</taxon>
        <taxon>Chromadorea</taxon>
        <taxon>Rhabditida</taxon>
        <taxon>Spirurina</taxon>
        <taxon>Ascaridomorpha</taxon>
        <taxon>Ascaridoidea</taxon>
        <taxon>Ascarididae</taxon>
        <taxon>Parascaris</taxon>
    </lineage>
</organism>
<feature type="transmembrane region" description="Helical" evidence="1">
    <location>
        <begin position="51"/>
        <end position="72"/>
    </location>
</feature>
<dbReference type="Proteomes" id="UP000887564">
    <property type="component" value="Unplaced"/>
</dbReference>
<dbReference type="WBParaSite" id="PEQ_0000515601-mRNA-1">
    <property type="protein sequence ID" value="PEQ_0000515601-mRNA-1"/>
    <property type="gene ID" value="PEQ_0000515601"/>
</dbReference>
<keyword evidence="1" id="KW-0472">Membrane</keyword>
<keyword evidence="2" id="KW-1185">Reference proteome</keyword>
<evidence type="ECO:0000313" key="2">
    <source>
        <dbReference type="Proteomes" id="UP000887564"/>
    </source>
</evidence>
<reference evidence="3" key="1">
    <citation type="submission" date="2022-11" db="UniProtKB">
        <authorList>
            <consortium name="WormBaseParasite"/>
        </authorList>
    </citation>
    <scope>IDENTIFICATION</scope>
</reference>
<accession>A0A914REV5</accession>
<name>A0A914REV5_PAREQ</name>
<keyword evidence="1" id="KW-1133">Transmembrane helix</keyword>
<protein>
    <submittedName>
        <fullName evidence="3">Uncharacterized protein</fullName>
    </submittedName>
</protein>
<feature type="transmembrane region" description="Helical" evidence="1">
    <location>
        <begin position="92"/>
        <end position="116"/>
    </location>
</feature>
<evidence type="ECO:0000313" key="3">
    <source>
        <dbReference type="WBParaSite" id="PEQ_0000515601-mRNA-1"/>
    </source>
</evidence>
<sequence>MSSILGRVKTSTLLQIAGGTLIIGSTFLYFAHKNVQRKVRALPHYSQFLEFFSSSALLRNIGIPHLLVGHFLSLCNFHLSFFSNLQTLPSSLLLFLCFFSQQVFYFLLVISILVSFTESRHMYRSGYLSVFDPYFWSLNPAYFS</sequence>